<dbReference type="Gene3D" id="2.60.120.20">
    <property type="match status" value="2"/>
</dbReference>
<evidence type="ECO:0000256" key="2">
    <source>
        <dbReference type="ARBA" id="ARBA00022561"/>
    </source>
</evidence>
<accession>A0A6M3QF30</accession>
<feature type="region of interest" description="Disordered" evidence="4">
    <location>
        <begin position="551"/>
        <end position="584"/>
    </location>
</feature>
<dbReference type="SUPFAM" id="SSF88633">
    <property type="entry name" value="Positive stranded ssRNA viruses"/>
    <property type="match status" value="3"/>
</dbReference>
<keyword evidence="3" id="KW-0946">Virion</keyword>
<name>A0A6M3QF30_9SECO</name>
<evidence type="ECO:0000256" key="4">
    <source>
        <dbReference type="SAM" id="MobiDB-lite"/>
    </source>
</evidence>
<keyword evidence="2" id="KW-0167">Capsid protein</keyword>
<dbReference type="Pfam" id="PF03688">
    <property type="entry name" value="Nepo_coat_C"/>
    <property type="match status" value="1"/>
</dbReference>
<evidence type="ECO:0000313" key="8">
    <source>
        <dbReference type="EMBL" id="QJC58396.1"/>
    </source>
</evidence>
<proteinExistence type="predicted"/>
<evidence type="ECO:0000256" key="3">
    <source>
        <dbReference type="ARBA" id="ARBA00022844"/>
    </source>
</evidence>
<feature type="domain" description="Nepovirus coat protein" evidence="5">
    <location>
        <begin position="768"/>
        <end position="933"/>
    </location>
</feature>
<dbReference type="EMBL" id="MN384982">
    <property type="protein sequence ID" value="QJC58396.1"/>
    <property type="molecule type" value="Genomic_RNA"/>
</dbReference>
<comment type="subcellular location">
    <subcellularLocation>
        <location evidence="1">Virion</location>
    </subcellularLocation>
</comment>
<dbReference type="InterPro" id="IPR005305">
    <property type="entry name" value="Nepo_coat_C"/>
</dbReference>
<evidence type="ECO:0000259" key="6">
    <source>
        <dbReference type="Pfam" id="PF03688"/>
    </source>
</evidence>
<dbReference type="Pfam" id="PF03689">
    <property type="entry name" value="Nepo_coat_N"/>
    <property type="match status" value="1"/>
</dbReference>
<feature type="domain" description="Nepovirus coat protein N-terminal" evidence="7">
    <location>
        <begin position="602"/>
        <end position="691"/>
    </location>
</feature>
<dbReference type="Pfam" id="PF03391">
    <property type="entry name" value="Nepo_coat"/>
    <property type="match status" value="1"/>
</dbReference>
<dbReference type="InterPro" id="IPR005054">
    <property type="entry name" value="Nepo_coat"/>
</dbReference>
<protein>
    <submittedName>
        <fullName evidence="8">Polyprotein 2</fullName>
    </submittedName>
</protein>
<dbReference type="GO" id="GO:0019028">
    <property type="term" value="C:viral capsid"/>
    <property type="evidence" value="ECO:0007669"/>
    <property type="project" value="UniProtKB-KW"/>
</dbReference>
<evidence type="ECO:0000256" key="1">
    <source>
        <dbReference type="ARBA" id="ARBA00004328"/>
    </source>
</evidence>
<evidence type="ECO:0000259" key="5">
    <source>
        <dbReference type="Pfam" id="PF03391"/>
    </source>
</evidence>
<evidence type="ECO:0000259" key="7">
    <source>
        <dbReference type="Pfam" id="PF03689"/>
    </source>
</evidence>
<reference evidence="8" key="1">
    <citation type="submission" date="2019-08" db="EMBL/GenBank/DDBJ databases">
        <title>Lavender harbors more viruses than previous thought.</title>
        <authorList>
            <person name="Liefting L."/>
            <person name="Tang J."/>
            <person name="Veerakone S."/>
        </authorList>
    </citation>
    <scope>NUCLEOTIDE SEQUENCE</scope>
    <source>
        <strain evidence="8">Lavandula 'Grosso'</strain>
    </source>
</reference>
<dbReference type="InterPro" id="IPR005306">
    <property type="entry name" value="Nepo_coat_N"/>
</dbReference>
<organism evidence="8">
    <name type="scientific">Raspberry ringspot virus</name>
    <dbReference type="NCBI Taxonomy" id="12809"/>
    <lineage>
        <taxon>Viruses</taxon>
        <taxon>Riboviria</taxon>
        <taxon>Orthornavirae</taxon>
        <taxon>Pisuviricota</taxon>
        <taxon>Pisoniviricetes</taxon>
        <taxon>Picornavirales</taxon>
        <taxon>Secoviridae</taxon>
        <taxon>Comovirinae</taxon>
        <taxon>Nepovirus</taxon>
        <taxon>Nepovirus rubi</taxon>
    </lineage>
</organism>
<feature type="domain" description="Nepovirus coat protein C-terminal" evidence="6">
    <location>
        <begin position="947"/>
        <end position="1103"/>
    </location>
</feature>
<sequence length="1107" mass="123556">MSQFWGEFPEKVIHTFQHLQVALIGDIKKCALSSPLFPELSTLDARSQHHLLASFELPRFGGVTPGVMEQLHDAESELAEAKQRLLRERLHAVANKENIPYLGDCMYYDAPGIGQEELLQAAFLEAPTPAWEHERIRPLWPKDEWFRDAKQGPYFEDYGDIPLGELHSLYGAFDALVEEYWMPIYLMISTFALYKQYGEQPLLLECAQSAGSLIPACMMTDHHLEPTGDRQADKEARQDYVDGQDSIQSMGDFWKEFYAKDSGKKIPDSHKSRLANDPNKVGFTKSALFHKQPLSHSLAQTWANFRGTQDKADLVKVTMDMNIGKYTVRLPDAVRTTAGPLYIEWINLPRMSENSARKLAEVGWNNADICGVDLAVKSHIAVGTPVRVIISLVDGACSDMPTATMCAFEVNLASQNNRSLNLPLLSLPFSRLLADLHDFQNRVKIACQFRDPEGFNVGTPMLSFSSLEFSELKQTAFERNSLLRDSWSEIEKRACHGGGRCVASQGIVQTWEKEVNPPLKEYAPLVLPSVPQPKRNFIDQQTGEVVQPFMQKSRSMRFKSPSDLWSRPSVDGGSTSTQPPSKGSLRCDNVPGCAYEVDPLHLLYYESVDVPKDTLAGTLLTRIDVRAKAATFDSAVWRQWVRDGCLKPKIKVRITAATSCFSGIVLGACFDAYRRIPAATKTGITASLVTGLPNTVWATRDTSEVEWDIDLAAVCGHTFFALEDTFGYMDFLIYVLRGNEITAVADWSIYVSFHVDWTQESMLATLIPTFVWPPKPTDISLLKEVWGPYRFTLDGTEARVSFAIMPGTAIPHGKQIVRTFPRVIAAHFRSWTGKVRMSIQEVSSIFLTGTYMVGVSWDTNADLADIVTRKHWIVKSNEIFEVDLYCPYGENPTFTGRTNGKPFIIVHKLGGIVGPKDSVGTFGFMIHIHGLTGVYRNPTLHSGDRSVGSAWFRINNIADDNLVFNIPGRIEDIVAVAEKYDVTNYVNPTSLLFSVTGLHGGVIRLHITWCPNTNLGESKGTLKYMQFLYHTATENFFGDQATRGIIDQDGFTVDVACGDFFGATRVGLPGEVERLGIYSSNAKSIAEIRVSFEVLSMNFYGSTIKVT</sequence>
<dbReference type="InterPro" id="IPR029053">
    <property type="entry name" value="Viral_coat"/>
</dbReference>
<dbReference type="GO" id="GO:0005198">
    <property type="term" value="F:structural molecule activity"/>
    <property type="evidence" value="ECO:0007669"/>
    <property type="project" value="InterPro"/>
</dbReference>
<feature type="compositionally biased region" description="Polar residues" evidence="4">
    <location>
        <begin position="572"/>
        <end position="581"/>
    </location>
</feature>